<dbReference type="InterPro" id="IPR036390">
    <property type="entry name" value="WH_DNA-bd_sf"/>
</dbReference>
<dbReference type="GO" id="GO:0003700">
    <property type="term" value="F:DNA-binding transcription factor activity"/>
    <property type="evidence" value="ECO:0007669"/>
    <property type="project" value="TreeGrafter"/>
</dbReference>
<evidence type="ECO:0000259" key="8">
    <source>
        <dbReference type="PROSITE" id="PS51078"/>
    </source>
</evidence>
<name>A0A543A617_9ACTN</name>
<dbReference type="Pfam" id="PF09339">
    <property type="entry name" value="HTH_IclR"/>
    <property type="match status" value="1"/>
</dbReference>
<sequence length="254" mass="26970">MAVVPAAEQTLAILRYLAAQASPVTAAAISRELGLPRSTTYHLLSTLLASSFVVHYPEQKVYGLGVTAYELGTGYTRQAPLQRLARRLVADLRDRSGNGVHLSVLQGREVVYLLEERAPGRPLLITDVGVRLPAHRTASGRAMLAALPATQVRALYPDADAFEPGAGPGSLSALRRLLADVRRHGFASEHGEVTAGLTSVAMPVLDHNTHPVAAVTVTFPEGEGTDAYLERMVSEVGAAVRELGRRIGAGIQGI</sequence>
<dbReference type="FunFam" id="1.10.10.10:FF:000056">
    <property type="entry name" value="IclR family transcriptional regulator"/>
    <property type="match status" value="1"/>
</dbReference>
<keyword evidence="4" id="KW-0804">Transcription</keyword>
<dbReference type="Pfam" id="PF01614">
    <property type="entry name" value="IclR_C"/>
    <property type="match status" value="1"/>
</dbReference>
<dbReference type="SUPFAM" id="SSF55781">
    <property type="entry name" value="GAF domain-like"/>
    <property type="match status" value="1"/>
</dbReference>
<reference evidence="9 10" key="1">
    <citation type="submission" date="2019-06" db="EMBL/GenBank/DDBJ databases">
        <title>Sequencing the genomes of 1000 actinobacteria strains.</title>
        <authorList>
            <person name="Klenk H.-P."/>
        </authorList>
    </citation>
    <scope>NUCLEOTIDE SEQUENCE [LARGE SCALE GENOMIC DNA]</scope>
    <source>
        <strain evidence="9 10">DSM 25218</strain>
    </source>
</reference>
<dbReference type="EMBL" id="VFOV01000001">
    <property type="protein sequence ID" value="TQL68024.1"/>
    <property type="molecule type" value="Genomic_DNA"/>
</dbReference>
<dbReference type="InterPro" id="IPR036388">
    <property type="entry name" value="WH-like_DNA-bd_sf"/>
</dbReference>
<feature type="domain" description="IclR-ED" evidence="8">
    <location>
        <begin position="67"/>
        <end position="249"/>
    </location>
</feature>
<evidence type="ECO:0000256" key="3">
    <source>
        <dbReference type="ARBA" id="ARBA00023125"/>
    </source>
</evidence>
<keyword evidence="1" id="KW-0319">Glycerol metabolism</keyword>
<feature type="domain" description="HTH iclR-type" evidence="7">
    <location>
        <begin position="4"/>
        <end position="66"/>
    </location>
</feature>
<dbReference type="Proteomes" id="UP000320209">
    <property type="component" value="Unassembled WGS sequence"/>
</dbReference>
<dbReference type="PANTHER" id="PTHR30136:SF35">
    <property type="entry name" value="HTH-TYPE TRANSCRIPTIONAL REGULATOR RV1719"/>
    <property type="match status" value="1"/>
</dbReference>
<dbReference type="PANTHER" id="PTHR30136">
    <property type="entry name" value="HELIX-TURN-HELIX TRANSCRIPTIONAL REGULATOR, ICLR FAMILY"/>
    <property type="match status" value="1"/>
</dbReference>
<dbReference type="InterPro" id="IPR029016">
    <property type="entry name" value="GAF-like_dom_sf"/>
</dbReference>
<dbReference type="GO" id="GO:0006071">
    <property type="term" value="P:glycerol metabolic process"/>
    <property type="evidence" value="ECO:0007669"/>
    <property type="project" value="UniProtKB-KW"/>
</dbReference>
<dbReference type="GO" id="GO:0045892">
    <property type="term" value="P:negative regulation of DNA-templated transcription"/>
    <property type="evidence" value="ECO:0007669"/>
    <property type="project" value="TreeGrafter"/>
</dbReference>
<comment type="caution">
    <text evidence="9">The sequence shown here is derived from an EMBL/GenBank/DDBJ whole genome shotgun (WGS) entry which is preliminary data.</text>
</comment>
<dbReference type="InterPro" id="IPR005471">
    <property type="entry name" value="Tscrpt_reg_IclR_N"/>
</dbReference>
<protein>
    <recommendedName>
        <fullName evidence="6">Glycerol operon regulatory protein</fullName>
    </recommendedName>
</protein>
<organism evidence="9 10">
    <name type="scientific">Nocardioides albertanoniae</name>
    <dbReference type="NCBI Taxonomy" id="1175486"/>
    <lineage>
        <taxon>Bacteria</taxon>
        <taxon>Bacillati</taxon>
        <taxon>Actinomycetota</taxon>
        <taxon>Actinomycetes</taxon>
        <taxon>Propionibacteriales</taxon>
        <taxon>Nocardioidaceae</taxon>
        <taxon>Nocardioides</taxon>
    </lineage>
</organism>
<comment type="function">
    <text evidence="5">May be an activator protein for the gylABX operon.</text>
</comment>
<dbReference type="Gene3D" id="1.10.10.10">
    <property type="entry name" value="Winged helix-like DNA-binding domain superfamily/Winged helix DNA-binding domain"/>
    <property type="match status" value="1"/>
</dbReference>
<dbReference type="GO" id="GO:0003677">
    <property type="term" value="F:DNA binding"/>
    <property type="evidence" value="ECO:0007669"/>
    <property type="project" value="UniProtKB-KW"/>
</dbReference>
<accession>A0A543A617</accession>
<dbReference type="RefSeq" id="WP_141780063.1">
    <property type="nucleotide sequence ID" value="NZ_VFOV01000001.1"/>
</dbReference>
<dbReference type="OrthoDB" id="3734039at2"/>
<evidence type="ECO:0000256" key="5">
    <source>
        <dbReference type="ARBA" id="ARBA00058938"/>
    </source>
</evidence>
<keyword evidence="10" id="KW-1185">Reference proteome</keyword>
<dbReference type="PROSITE" id="PS51078">
    <property type="entry name" value="ICLR_ED"/>
    <property type="match status" value="1"/>
</dbReference>
<evidence type="ECO:0000256" key="6">
    <source>
        <dbReference type="ARBA" id="ARBA00070406"/>
    </source>
</evidence>
<dbReference type="AlphaFoldDB" id="A0A543A617"/>
<proteinExistence type="predicted"/>
<evidence type="ECO:0000313" key="9">
    <source>
        <dbReference type="EMBL" id="TQL68024.1"/>
    </source>
</evidence>
<evidence type="ECO:0000259" key="7">
    <source>
        <dbReference type="PROSITE" id="PS51077"/>
    </source>
</evidence>
<gene>
    <name evidence="9" type="ORF">FB381_1913</name>
</gene>
<dbReference type="InterPro" id="IPR014757">
    <property type="entry name" value="Tscrpt_reg_IclR_C"/>
</dbReference>
<keyword evidence="2" id="KW-0805">Transcription regulation</keyword>
<keyword evidence="3" id="KW-0238">DNA-binding</keyword>
<evidence type="ECO:0000256" key="1">
    <source>
        <dbReference type="ARBA" id="ARBA00022798"/>
    </source>
</evidence>
<evidence type="ECO:0000313" key="10">
    <source>
        <dbReference type="Proteomes" id="UP000320209"/>
    </source>
</evidence>
<dbReference type="SUPFAM" id="SSF46785">
    <property type="entry name" value="Winged helix' DNA-binding domain"/>
    <property type="match status" value="1"/>
</dbReference>
<dbReference type="SMART" id="SM00346">
    <property type="entry name" value="HTH_ICLR"/>
    <property type="match status" value="1"/>
</dbReference>
<dbReference type="InterPro" id="IPR050707">
    <property type="entry name" value="HTH_MetabolicPath_Reg"/>
</dbReference>
<evidence type="ECO:0000256" key="4">
    <source>
        <dbReference type="ARBA" id="ARBA00023163"/>
    </source>
</evidence>
<dbReference type="PROSITE" id="PS51077">
    <property type="entry name" value="HTH_ICLR"/>
    <property type="match status" value="1"/>
</dbReference>
<evidence type="ECO:0000256" key="2">
    <source>
        <dbReference type="ARBA" id="ARBA00023015"/>
    </source>
</evidence>
<dbReference type="Gene3D" id="3.30.450.40">
    <property type="match status" value="1"/>
</dbReference>